<sequence>MGTRRTPIGPQSAPPTGPQATPQPEEPHAQRVYDRYVTESGFTPFAALFPAQVARLAMNAVYHAIRQHYYSLKFSEDDERPADRNAIDFFFEKNSQMHKFSDFPKAKFAPGFVHLSESDMAIGNKEDHSTGLESQRE</sequence>
<organism evidence="2 3">
    <name type="scientific">Modicella reniformis</name>
    <dbReference type="NCBI Taxonomy" id="1440133"/>
    <lineage>
        <taxon>Eukaryota</taxon>
        <taxon>Fungi</taxon>
        <taxon>Fungi incertae sedis</taxon>
        <taxon>Mucoromycota</taxon>
        <taxon>Mortierellomycotina</taxon>
        <taxon>Mortierellomycetes</taxon>
        <taxon>Mortierellales</taxon>
        <taxon>Mortierellaceae</taxon>
        <taxon>Modicella</taxon>
    </lineage>
</organism>
<dbReference type="Proteomes" id="UP000749646">
    <property type="component" value="Unassembled WGS sequence"/>
</dbReference>
<accession>A0A9P6LRU3</accession>
<evidence type="ECO:0000256" key="1">
    <source>
        <dbReference type="SAM" id="MobiDB-lite"/>
    </source>
</evidence>
<protein>
    <submittedName>
        <fullName evidence="2">Uncharacterized protein</fullName>
    </submittedName>
</protein>
<dbReference type="OrthoDB" id="2444045at2759"/>
<dbReference type="EMBL" id="JAAAHW010010526">
    <property type="protein sequence ID" value="KAF9925068.1"/>
    <property type="molecule type" value="Genomic_DNA"/>
</dbReference>
<dbReference type="AlphaFoldDB" id="A0A9P6LRU3"/>
<reference evidence="2" key="1">
    <citation type="journal article" date="2020" name="Fungal Divers.">
        <title>Resolving the Mortierellaceae phylogeny through synthesis of multi-gene phylogenetics and phylogenomics.</title>
        <authorList>
            <person name="Vandepol N."/>
            <person name="Liber J."/>
            <person name="Desiro A."/>
            <person name="Na H."/>
            <person name="Kennedy M."/>
            <person name="Barry K."/>
            <person name="Grigoriev I.V."/>
            <person name="Miller A.N."/>
            <person name="O'Donnell K."/>
            <person name="Stajich J.E."/>
            <person name="Bonito G."/>
        </authorList>
    </citation>
    <scope>NUCLEOTIDE SEQUENCE</scope>
    <source>
        <strain evidence="2">MES-2147</strain>
    </source>
</reference>
<evidence type="ECO:0000313" key="3">
    <source>
        <dbReference type="Proteomes" id="UP000749646"/>
    </source>
</evidence>
<name>A0A9P6LRU3_9FUNG</name>
<keyword evidence="3" id="KW-1185">Reference proteome</keyword>
<proteinExistence type="predicted"/>
<comment type="caution">
    <text evidence="2">The sequence shown here is derived from an EMBL/GenBank/DDBJ whole genome shotgun (WGS) entry which is preliminary data.</text>
</comment>
<gene>
    <name evidence="2" type="ORF">BGZ65_007976</name>
</gene>
<feature type="region of interest" description="Disordered" evidence="1">
    <location>
        <begin position="1"/>
        <end position="28"/>
    </location>
</feature>
<evidence type="ECO:0000313" key="2">
    <source>
        <dbReference type="EMBL" id="KAF9925068.1"/>
    </source>
</evidence>